<dbReference type="InterPro" id="IPR002076">
    <property type="entry name" value="ELO_fam"/>
</dbReference>
<evidence type="ECO:0000256" key="4">
    <source>
        <dbReference type="ARBA" id="ARBA00022692"/>
    </source>
</evidence>
<accession>A0AAN9TVR9</accession>
<dbReference type="GO" id="GO:0005789">
    <property type="term" value="C:endoplasmic reticulum membrane"/>
    <property type="evidence" value="ECO:0007669"/>
    <property type="project" value="TreeGrafter"/>
</dbReference>
<organism evidence="11 12">
    <name type="scientific">Parthenolecanium corni</name>
    <dbReference type="NCBI Taxonomy" id="536013"/>
    <lineage>
        <taxon>Eukaryota</taxon>
        <taxon>Metazoa</taxon>
        <taxon>Ecdysozoa</taxon>
        <taxon>Arthropoda</taxon>
        <taxon>Hexapoda</taxon>
        <taxon>Insecta</taxon>
        <taxon>Pterygota</taxon>
        <taxon>Neoptera</taxon>
        <taxon>Paraneoptera</taxon>
        <taxon>Hemiptera</taxon>
        <taxon>Sternorrhyncha</taxon>
        <taxon>Coccoidea</taxon>
        <taxon>Coccidae</taxon>
        <taxon>Parthenolecanium</taxon>
    </lineage>
</organism>
<feature type="transmembrane region" description="Helical" evidence="10">
    <location>
        <begin position="277"/>
        <end position="297"/>
    </location>
</feature>
<comment type="subcellular location">
    <subcellularLocation>
        <location evidence="1">Membrane</location>
        <topology evidence="1">Multi-pass membrane protein</topology>
    </subcellularLocation>
</comment>
<comment type="caution">
    <text evidence="11">The sequence shown here is derived from an EMBL/GenBank/DDBJ whole genome shotgun (WGS) entry which is preliminary data.</text>
</comment>
<keyword evidence="2 10" id="KW-0444">Lipid biosynthesis</keyword>
<comment type="catalytic activity">
    <reaction evidence="10">
        <text>a very-long-chain acyl-CoA + malonyl-CoA + H(+) = a very-long-chain 3-oxoacyl-CoA + CO2 + CoA</text>
        <dbReference type="Rhea" id="RHEA:32727"/>
        <dbReference type="ChEBI" id="CHEBI:15378"/>
        <dbReference type="ChEBI" id="CHEBI:16526"/>
        <dbReference type="ChEBI" id="CHEBI:57287"/>
        <dbReference type="ChEBI" id="CHEBI:57384"/>
        <dbReference type="ChEBI" id="CHEBI:90725"/>
        <dbReference type="ChEBI" id="CHEBI:90736"/>
        <dbReference type="EC" id="2.3.1.199"/>
    </reaction>
</comment>
<feature type="transmembrane region" description="Helical" evidence="10">
    <location>
        <begin position="248"/>
        <end position="270"/>
    </location>
</feature>
<dbReference type="Gene3D" id="2.60.40.1430">
    <property type="entry name" value="Perfringolysin, domain 4"/>
    <property type="match status" value="1"/>
</dbReference>
<dbReference type="EMBL" id="JBBCAQ010000002">
    <property type="protein sequence ID" value="KAK7605188.1"/>
    <property type="molecule type" value="Genomic_DNA"/>
</dbReference>
<dbReference type="GO" id="GO:0034625">
    <property type="term" value="P:fatty acid elongation, monounsaturated fatty acid"/>
    <property type="evidence" value="ECO:0007669"/>
    <property type="project" value="TreeGrafter"/>
</dbReference>
<evidence type="ECO:0000313" key="11">
    <source>
        <dbReference type="EMBL" id="KAK7605188.1"/>
    </source>
</evidence>
<feature type="transmembrane region" description="Helical" evidence="10">
    <location>
        <begin position="341"/>
        <end position="359"/>
    </location>
</feature>
<dbReference type="Pfam" id="PF01151">
    <property type="entry name" value="ELO"/>
    <property type="match status" value="1"/>
</dbReference>
<evidence type="ECO:0000256" key="5">
    <source>
        <dbReference type="ARBA" id="ARBA00022832"/>
    </source>
</evidence>
<evidence type="ECO:0000256" key="3">
    <source>
        <dbReference type="ARBA" id="ARBA00022679"/>
    </source>
</evidence>
<evidence type="ECO:0000256" key="2">
    <source>
        <dbReference type="ARBA" id="ARBA00022516"/>
    </source>
</evidence>
<dbReference type="GO" id="GO:0009922">
    <property type="term" value="F:fatty acid elongase activity"/>
    <property type="evidence" value="ECO:0007669"/>
    <property type="project" value="UniProtKB-EC"/>
</dbReference>
<dbReference type="GO" id="GO:0019367">
    <property type="term" value="P:fatty acid elongation, saturated fatty acid"/>
    <property type="evidence" value="ECO:0007669"/>
    <property type="project" value="TreeGrafter"/>
</dbReference>
<dbReference type="GO" id="GO:0042761">
    <property type="term" value="P:very long-chain fatty acid biosynthetic process"/>
    <property type="evidence" value="ECO:0007669"/>
    <property type="project" value="TreeGrafter"/>
</dbReference>
<feature type="transmembrane region" description="Helical" evidence="10">
    <location>
        <begin position="371"/>
        <end position="393"/>
    </location>
</feature>
<dbReference type="PANTHER" id="PTHR11157:SF17">
    <property type="entry name" value="ELONGATION OF VERY LONG CHAIN FATTY ACIDS PROTEIN 6"/>
    <property type="match status" value="1"/>
</dbReference>
<keyword evidence="12" id="KW-1185">Reference proteome</keyword>
<keyword evidence="7 10" id="KW-0443">Lipid metabolism</keyword>
<evidence type="ECO:0000256" key="9">
    <source>
        <dbReference type="ARBA" id="ARBA00023160"/>
    </source>
</evidence>
<reference evidence="11 12" key="1">
    <citation type="submission" date="2024-03" db="EMBL/GenBank/DDBJ databases">
        <title>Adaptation during the transition from Ophiocordyceps entomopathogen to insect associate is accompanied by gene loss and intensified selection.</title>
        <authorList>
            <person name="Ward C.M."/>
            <person name="Onetto C.A."/>
            <person name="Borneman A.R."/>
        </authorList>
    </citation>
    <scope>NUCLEOTIDE SEQUENCE [LARGE SCALE GENOMIC DNA]</scope>
    <source>
        <strain evidence="11">AWRI1</strain>
        <tissue evidence="11">Single Adult Female</tissue>
    </source>
</reference>
<dbReference type="GO" id="GO:0030148">
    <property type="term" value="P:sphingolipid biosynthetic process"/>
    <property type="evidence" value="ECO:0007669"/>
    <property type="project" value="TreeGrafter"/>
</dbReference>
<keyword evidence="6 10" id="KW-1133">Transmembrane helix</keyword>
<keyword evidence="3 10" id="KW-0808">Transferase</keyword>
<feature type="transmembrane region" description="Helical" evidence="10">
    <location>
        <begin position="303"/>
        <end position="321"/>
    </location>
</feature>
<evidence type="ECO:0000256" key="6">
    <source>
        <dbReference type="ARBA" id="ARBA00022989"/>
    </source>
</evidence>
<sequence>MEDMYFKYYLTLIQWRIQSSILVAFAAYAAAAPGSIKVRNTGGYTAVFRVEFDHGGKKESRSSGDFTLGVNKAITIPDGAKNIFVKVEEYWIGRQKTTVFTKSYSSAVTKVSRDQLHHFKLLRSRFVLFEVLRISTMNYSLPYHPFATELELSGVGRELKYVVFENQLLAYTVGLVYVVLVFSLQTWMKNRKPFKLKLFSISWNFFLFVVNTIGFCRMIVHIVFVLRIEGFHSSVCNDEINEKDAVALFWSSLFPFVKIIELGDTFLIVLQKRFLATFYWTHHLFALLVTWYIFPFFTSATEWFGLLIYFNHIPIYFLATIKSLGIKLPKKYSTGLMISEVGHMVSGIALCSAIFYLIFTHQYCDTSLLNNFVLMVAYVTCLILSAYLLYYRFLRTTKNSDMKSTNNDIPTDKNSPEMSA</sequence>
<keyword evidence="9 10" id="KW-0275">Fatty acid biosynthesis</keyword>
<proteinExistence type="inferred from homology"/>
<protein>
    <recommendedName>
        <fullName evidence="10">Elongation of very long chain fatty acids protein</fullName>
        <ecNumber evidence="10">2.3.1.199</ecNumber>
    </recommendedName>
    <alternativeName>
        <fullName evidence="10">Very-long-chain 3-oxoacyl-CoA synthase</fullName>
    </alternativeName>
</protein>
<dbReference type="GO" id="GO:0034626">
    <property type="term" value="P:fatty acid elongation, polyunsaturated fatty acid"/>
    <property type="evidence" value="ECO:0007669"/>
    <property type="project" value="TreeGrafter"/>
</dbReference>
<keyword evidence="4 10" id="KW-0812">Transmembrane</keyword>
<dbReference type="Proteomes" id="UP001367676">
    <property type="component" value="Unassembled WGS sequence"/>
</dbReference>
<keyword evidence="5 10" id="KW-0276">Fatty acid metabolism</keyword>
<evidence type="ECO:0000313" key="12">
    <source>
        <dbReference type="Proteomes" id="UP001367676"/>
    </source>
</evidence>
<dbReference type="InterPro" id="IPR038700">
    <property type="entry name" value="Thiol_cytolys_C_sf"/>
</dbReference>
<gene>
    <name evidence="11" type="ORF">V9T40_007046</name>
</gene>
<dbReference type="AlphaFoldDB" id="A0AAN9TVR9"/>
<evidence type="ECO:0000256" key="10">
    <source>
        <dbReference type="RuleBase" id="RU361115"/>
    </source>
</evidence>
<comment type="similarity">
    <text evidence="10">Belongs to the ELO family.</text>
</comment>
<feature type="transmembrane region" description="Helical" evidence="10">
    <location>
        <begin position="161"/>
        <end position="184"/>
    </location>
</feature>
<dbReference type="PANTHER" id="PTHR11157">
    <property type="entry name" value="FATTY ACID ACYL TRANSFERASE-RELATED"/>
    <property type="match status" value="1"/>
</dbReference>
<evidence type="ECO:0000256" key="8">
    <source>
        <dbReference type="ARBA" id="ARBA00023136"/>
    </source>
</evidence>
<keyword evidence="8 10" id="KW-0472">Membrane</keyword>
<name>A0AAN9TVR9_9HEMI</name>
<evidence type="ECO:0000256" key="1">
    <source>
        <dbReference type="ARBA" id="ARBA00004141"/>
    </source>
</evidence>
<dbReference type="EC" id="2.3.1.199" evidence="10"/>
<evidence type="ECO:0000256" key="7">
    <source>
        <dbReference type="ARBA" id="ARBA00023098"/>
    </source>
</evidence>
<feature type="transmembrane region" description="Helical" evidence="10">
    <location>
        <begin position="205"/>
        <end position="228"/>
    </location>
</feature>